<evidence type="ECO:0000256" key="3">
    <source>
        <dbReference type="ARBA" id="ARBA00012780"/>
    </source>
</evidence>
<dbReference type="InterPro" id="IPR017853">
    <property type="entry name" value="GH"/>
</dbReference>
<comment type="caution">
    <text evidence="7">The sequence shown here is derived from an EMBL/GenBank/DDBJ whole genome shotgun (WGS) entry which is preliminary data.</text>
</comment>
<keyword evidence="5" id="KW-0326">Glycosidase</keyword>
<evidence type="ECO:0000256" key="5">
    <source>
        <dbReference type="ARBA" id="ARBA00023295"/>
    </source>
</evidence>
<comment type="similarity">
    <text evidence="2 6">Belongs to the glycosyl hydrolase 17 family.</text>
</comment>
<reference evidence="7 8" key="1">
    <citation type="submission" date="2024-11" db="EMBL/GenBank/DDBJ databases">
        <title>Chromosome-level genome assembly of Eucalyptus globulus Labill. provides insights into its genome evolution.</title>
        <authorList>
            <person name="Li X."/>
        </authorList>
    </citation>
    <scope>NUCLEOTIDE SEQUENCE [LARGE SCALE GENOMIC DNA]</scope>
    <source>
        <strain evidence="7">CL2024</strain>
        <tissue evidence="7">Fresh tender leaves</tissue>
    </source>
</reference>
<evidence type="ECO:0000313" key="8">
    <source>
        <dbReference type="Proteomes" id="UP001634007"/>
    </source>
</evidence>
<dbReference type="EMBL" id="JBJKBG010000006">
    <property type="protein sequence ID" value="KAL3736647.1"/>
    <property type="molecule type" value="Genomic_DNA"/>
</dbReference>
<dbReference type="EC" id="3.2.1.39" evidence="3"/>
<dbReference type="Pfam" id="PF00332">
    <property type="entry name" value="Glyco_hydro_17"/>
    <property type="match status" value="1"/>
</dbReference>
<dbReference type="PANTHER" id="PTHR32227">
    <property type="entry name" value="GLUCAN ENDO-1,3-BETA-GLUCOSIDASE BG1-RELATED-RELATED"/>
    <property type="match status" value="1"/>
</dbReference>
<dbReference type="InterPro" id="IPR000490">
    <property type="entry name" value="Glyco_hydro_17"/>
</dbReference>
<dbReference type="AlphaFoldDB" id="A0ABD3KCA5"/>
<proteinExistence type="inferred from homology"/>
<dbReference type="Gene3D" id="3.20.20.80">
    <property type="entry name" value="Glycosidases"/>
    <property type="match status" value="2"/>
</dbReference>
<gene>
    <name evidence="7" type="ORF">ACJRO7_025569</name>
</gene>
<dbReference type="SUPFAM" id="SSF51445">
    <property type="entry name" value="(Trans)glycosidases"/>
    <property type="match status" value="1"/>
</dbReference>
<evidence type="ECO:0000313" key="7">
    <source>
        <dbReference type="EMBL" id="KAL3736647.1"/>
    </source>
</evidence>
<evidence type="ECO:0000256" key="6">
    <source>
        <dbReference type="RuleBase" id="RU004335"/>
    </source>
</evidence>
<keyword evidence="4" id="KW-0378">Hydrolase</keyword>
<dbReference type="InterPro" id="IPR044965">
    <property type="entry name" value="Glyco_hydro_17_plant"/>
</dbReference>
<protein>
    <recommendedName>
        <fullName evidence="3">glucan endo-1,3-beta-D-glucosidase</fullName>
        <ecNumber evidence="3">3.2.1.39</ecNumber>
    </recommendedName>
</protein>
<accession>A0ABD3KCA5</accession>
<keyword evidence="8" id="KW-1185">Reference proteome</keyword>
<evidence type="ECO:0000256" key="2">
    <source>
        <dbReference type="ARBA" id="ARBA00008773"/>
    </source>
</evidence>
<comment type="catalytic activity">
    <reaction evidence="1">
        <text>Hydrolysis of (1-&gt;3)-beta-D-glucosidic linkages in (1-&gt;3)-beta-D-glucans.</text>
        <dbReference type="EC" id="3.2.1.39"/>
    </reaction>
</comment>
<sequence length="192" mass="21255">MALAWIQTDVCPYISDMDIGYITIGNEVILGAGVAYVARAIDNVVVAISTAGITRTIMKVSKGRPHAECVPELLVLSDPEKISLEYTLFISRDVVVRDGSLEYHNLFNVMVDWVFAALEKINAADPSITISETRWLSAENLPHESTDNAKTYNRNFMERILNRTGMPRRPGVAMNASSFDLFNEDEKAGGVE</sequence>
<evidence type="ECO:0000256" key="4">
    <source>
        <dbReference type="ARBA" id="ARBA00022801"/>
    </source>
</evidence>
<dbReference type="GO" id="GO:0042973">
    <property type="term" value="F:glucan endo-1,3-beta-D-glucosidase activity"/>
    <property type="evidence" value="ECO:0007669"/>
    <property type="project" value="UniProtKB-EC"/>
</dbReference>
<organism evidence="7 8">
    <name type="scientific">Eucalyptus globulus</name>
    <name type="common">Tasmanian blue gum</name>
    <dbReference type="NCBI Taxonomy" id="34317"/>
    <lineage>
        <taxon>Eukaryota</taxon>
        <taxon>Viridiplantae</taxon>
        <taxon>Streptophyta</taxon>
        <taxon>Embryophyta</taxon>
        <taxon>Tracheophyta</taxon>
        <taxon>Spermatophyta</taxon>
        <taxon>Magnoliopsida</taxon>
        <taxon>eudicotyledons</taxon>
        <taxon>Gunneridae</taxon>
        <taxon>Pentapetalae</taxon>
        <taxon>rosids</taxon>
        <taxon>malvids</taxon>
        <taxon>Myrtales</taxon>
        <taxon>Myrtaceae</taxon>
        <taxon>Myrtoideae</taxon>
        <taxon>Eucalypteae</taxon>
        <taxon>Eucalyptus</taxon>
    </lineage>
</organism>
<dbReference type="Proteomes" id="UP001634007">
    <property type="component" value="Unassembled WGS sequence"/>
</dbReference>
<evidence type="ECO:0000256" key="1">
    <source>
        <dbReference type="ARBA" id="ARBA00000382"/>
    </source>
</evidence>
<name>A0ABD3KCA5_EUCGL</name>